<name>A0A3N9TB51_9VIBR</name>
<evidence type="ECO:0000313" key="3">
    <source>
        <dbReference type="Proteomes" id="UP000281112"/>
    </source>
</evidence>
<dbReference type="GO" id="GO:0006260">
    <property type="term" value="P:DNA replication"/>
    <property type="evidence" value="ECO:0007669"/>
    <property type="project" value="TreeGrafter"/>
</dbReference>
<organism evidence="2 3">
    <name type="scientific">Vibrio viridaestus</name>
    <dbReference type="NCBI Taxonomy" id="2487322"/>
    <lineage>
        <taxon>Bacteria</taxon>
        <taxon>Pseudomonadati</taxon>
        <taxon>Pseudomonadota</taxon>
        <taxon>Gammaproteobacteria</taxon>
        <taxon>Vibrionales</taxon>
        <taxon>Vibrionaceae</taxon>
        <taxon>Vibrio</taxon>
    </lineage>
</organism>
<dbReference type="Proteomes" id="UP000281112">
    <property type="component" value="Unassembled WGS sequence"/>
</dbReference>
<dbReference type="EMBL" id="RJVQ01000015">
    <property type="protein sequence ID" value="RQW61170.1"/>
    <property type="molecule type" value="Genomic_DNA"/>
</dbReference>
<feature type="domain" description="IstB-like ATP-binding" evidence="1">
    <location>
        <begin position="90"/>
        <end position="213"/>
    </location>
</feature>
<reference evidence="2 3" key="1">
    <citation type="submission" date="2018-11" db="EMBL/GenBank/DDBJ databases">
        <title>Vibrio LJC006 sp. nov., isolated from seawater during the bloom of the enteromorpha.</title>
        <authorList>
            <person name="Liang J."/>
        </authorList>
    </citation>
    <scope>NUCLEOTIDE SEQUENCE [LARGE SCALE GENOMIC DNA]</scope>
    <source>
        <strain evidence="2 3">LJC006</strain>
    </source>
</reference>
<dbReference type="RefSeq" id="WP_124939090.1">
    <property type="nucleotide sequence ID" value="NZ_RJVQ01000015.1"/>
</dbReference>
<dbReference type="PANTHER" id="PTHR30050">
    <property type="entry name" value="CHROMOSOMAL REPLICATION INITIATOR PROTEIN DNAA"/>
    <property type="match status" value="1"/>
</dbReference>
<accession>A0A3N9TB51</accession>
<protein>
    <submittedName>
        <fullName evidence="2">AAA family ATPase</fullName>
    </submittedName>
</protein>
<dbReference type="AlphaFoldDB" id="A0A3N9TB51"/>
<comment type="caution">
    <text evidence="2">The sequence shown here is derived from an EMBL/GenBank/DDBJ whole genome shotgun (WGS) entry which is preliminary data.</text>
</comment>
<evidence type="ECO:0000313" key="2">
    <source>
        <dbReference type="EMBL" id="RQW61170.1"/>
    </source>
</evidence>
<keyword evidence="3" id="KW-1185">Reference proteome</keyword>
<dbReference type="OrthoDB" id="5956003at2"/>
<dbReference type="Pfam" id="PF01695">
    <property type="entry name" value="IstB_IS21"/>
    <property type="match status" value="1"/>
</dbReference>
<dbReference type="InterPro" id="IPR027417">
    <property type="entry name" value="P-loop_NTPase"/>
</dbReference>
<dbReference type="InterPro" id="IPR002611">
    <property type="entry name" value="IstB_ATP-bd"/>
</dbReference>
<dbReference type="GO" id="GO:0005524">
    <property type="term" value="F:ATP binding"/>
    <property type="evidence" value="ECO:0007669"/>
    <property type="project" value="InterPro"/>
</dbReference>
<gene>
    <name evidence="2" type="ORF">EES38_20555</name>
</gene>
<evidence type="ECO:0000259" key="1">
    <source>
        <dbReference type="Pfam" id="PF01695"/>
    </source>
</evidence>
<proteinExistence type="predicted"/>
<dbReference type="Gene3D" id="3.40.50.300">
    <property type="entry name" value="P-loop containing nucleotide triphosphate hydrolases"/>
    <property type="match status" value="1"/>
</dbReference>
<dbReference type="PANTHER" id="PTHR30050:SF4">
    <property type="entry name" value="ATP-BINDING PROTEIN RV3427C IN INSERTION SEQUENCE-RELATED"/>
    <property type="match status" value="1"/>
</dbReference>
<dbReference type="SUPFAM" id="SSF52540">
    <property type="entry name" value="P-loop containing nucleoside triphosphate hydrolases"/>
    <property type="match status" value="1"/>
</dbReference>
<sequence length="233" mass="26066">MNNRLPIWEKIPSHITPKSSDEMKAIRSQVPQFSMPDGSEKTIKTGIVAGVGERFKTSSFGNYLMPTQSQMDAVNCVQNWAQKVQDGLDTNLVLAGNHGTGKTHLATAVLRLLSLTGINSEIITFRDMMLEIRSTYQSSTKQSELMILQRLSSCDVLALDDIGKQRNSQSEQLSLYSLLDKRYSNKKPTILITMLPGKAFCELLGEAALDRIRQGHLVWVECSWNSFRILGDE</sequence>